<dbReference type="EMBL" id="RWIT01000008">
    <property type="protein sequence ID" value="RSK47468.1"/>
    <property type="molecule type" value="Genomic_DNA"/>
</dbReference>
<reference evidence="1 2" key="1">
    <citation type="submission" date="2018-12" db="EMBL/GenBank/DDBJ databases">
        <authorList>
            <person name="Feng G."/>
            <person name="Zhu H."/>
        </authorList>
    </citation>
    <scope>NUCLEOTIDE SEQUENCE [LARGE SCALE GENOMIC DNA]</scope>
    <source>
        <strain evidence="1 2">KCTC 12533</strain>
    </source>
</reference>
<gene>
    <name evidence="1" type="ORF">EI291_14500</name>
</gene>
<dbReference type="AlphaFoldDB" id="A0A3R9MJQ2"/>
<dbReference type="OrthoDB" id="1550492at2"/>
<organism evidence="1 2">
    <name type="scientific">Hymenobacter rigui</name>
    <dbReference type="NCBI Taxonomy" id="334424"/>
    <lineage>
        <taxon>Bacteria</taxon>
        <taxon>Pseudomonadati</taxon>
        <taxon>Bacteroidota</taxon>
        <taxon>Cytophagia</taxon>
        <taxon>Cytophagales</taxon>
        <taxon>Hymenobacteraceae</taxon>
        <taxon>Hymenobacter</taxon>
    </lineage>
</organism>
<accession>A0A3R9MJQ2</accession>
<protein>
    <submittedName>
        <fullName evidence="1">Uncharacterized protein</fullName>
    </submittedName>
</protein>
<evidence type="ECO:0000313" key="2">
    <source>
        <dbReference type="Proteomes" id="UP000273500"/>
    </source>
</evidence>
<evidence type="ECO:0000313" key="1">
    <source>
        <dbReference type="EMBL" id="RSK47468.1"/>
    </source>
</evidence>
<dbReference type="Proteomes" id="UP000273500">
    <property type="component" value="Unassembled WGS sequence"/>
</dbReference>
<sequence>MSNLRWSPYLLLSGDKATHTLSLHFGGTEHRKLLLILGKGFDVRMNYVLNKIKELPADINLDCLLICFNDGSDLEDSKHKQYVDSNIEELRRLVPESNIREKNINIWKEEGNRRRRVGDRDAAYLIKDFHELAGYTDIIIDISALPRSIYFSLIGKVLSIIDNRPVESNAPNLIVCVAENPSIDSNINDEGLDKDVSFLMGFMGGIKPSPAERTEPLIWLPLLGEGKKSHMQIASEGLVPDEICPIFPYPSKVSHRPDKLLIDYNKLLFDELRIEPQNIMYAPERNPFEVYKILVNTIKNYSKSLKELNGCRVAISAFSSKLLSIGTLLAAYQINNVEGDVRVGLTTVDSQGYSLEKGFNFEQTSLSSELFVIWLTGEPYEEDEQTIGKH</sequence>
<comment type="caution">
    <text evidence="1">The sequence shown here is derived from an EMBL/GenBank/DDBJ whole genome shotgun (WGS) entry which is preliminary data.</text>
</comment>
<proteinExistence type="predicted"/>
<name>A0A3R9MJQ2_9BACT</name>
<dbReference type="RefSeq" id="WP_125421282.1">
    <property type="nucleotide sequence ID" value="NZ_RWIT01000008.1"/>
</dbReference>
<keyword evidence="2" id="KW-1185">Reference proteome</keyword>